<gene>
    <name evidence="2" type="primary">ycf1</name>
    <name evidence="1" type="synonym">TIC214</name>
</gene>
<dbReference type="GO" id="GO:0015031">
    <property type="term" value="P:protein transport"/>
    <property type="evidence" value="ECO:0007669"/>
    <property type="project" value="UniProtKB-KW"/>
</dbReference>
<comment type="similarity">
    <text evidence="1">Belongs to the TIC214 family.</text>
</comment>
<dbReference type="PANTHER" id="PTHR33163">
    <property type="entry name" value="PROTEIN TIC 214-RELATED"/>
    <property type="match status" value="1"/>
</dbReference>
<accession>A0A172N7K0</accession>
<dbReference type="EMBL" id="KU725454">
    <property type="protein sequence ID" value="AND48194.1"/>
    <property type="molecule type" value="Genomic_DNA"/>
</dbReference>
<keyword evidence="1" id="KW-0653">Protein transport</keyword>
<dbReference type="PANTHER" id="PTHR33163:SF40">
    <property type="entry name" value="PROTEIN TIC 214"/>
    <property type="match status" value="1"/>
</dbReference>
<keyword evidence="1" id="KW-0472">Membrane</keyword>
<comment type="subcellular location">
    <subcellularLocation>
        <location evidence="1">Plastid</location>
        <location evidence="1">Chloroplast inner membrane</location>
    </subcellularLocation>
</comment>
<dbReference type="InterPro" id="IPR008896">
    <property type="entry name" value="TIC214"/>
</dbReference>
<keyword evidence="1" id="KW-0812">Transmembrane</keyword>
<evidence type="ECO:0000313" key="2">
    <source>
        <dbReference type="EMBL" id="AND48194.1"/>
    </source>
</evidence>
<geneLocation type="chloroplast" evidence="2"/>
<sequence>MITNTPLLLSVLWVPILSWINISSSLILFGLYYGFLTTLPIGPSQILSIRAFLLEGNLGGTAAVSGLIIGQLIIFLSIYYSPLYIMLVKPHTVTLLVLPYILFYWYRTKDLLDYQSLRPITSISDTRVHKIFIDSFLFQLLNPALLPSPVLARLVNLFLFRHSNQFLFVMSCFFGWLSGHLFFFHSVKLLLICVERDSSIFYLSVKRLIHRTFSIIILAYCLLYLGRAPVPLLTKKVNDELRINQLKVGGLSWSNRVRSTFFFDYRRWNRPLRYIENSRFSNKGLVKKQVSQYFFDICLSDGKQKISFTALPSLSIFGNDLKRYLNIPINCFLFGDSYDEWIGTKKKRKDVLYQELGNRIESLDAGFSVKDTIEKRTGFSTNEGNGLTKVYDPFLNRSFRGEMVIPKSPWLLTGEFYEPKKNRKLFYLSKGDNKLKFWISDQWREFGRRNLPPPWEPLNKDARRILVMLIRGTKNGKVETILQQMSLSEEQTPLTLNNQKNYSDFFPKTNNTNFLNKKTTRASNLNWELVSNLSARQRTFYFNHLEREKWQTLEHFWKNIFSSNLTQVRSISSLLVRALHLHKKFQLQEIHKEVPRWTSKLRNDKFDVIAVGVTDIRQRKVKNLGYLIKGRDKRRKIVRRFSQQSDFRRRLVKGSMRARRRKIPVWKILQLKTHSPFFFRINERLFSFQSSFDVLNLINVKNASKDSIGIRKRIISFSNLNTSGPIAKRTRADRLAIANRWDFPLAQWGRSWLLIIQSYLRKYLVLPILIIYKNIVRLLLFQIPEWNEDWNEWNKEIHIKCTYDGTEVSEKELPEQWLRDGLQIKIIYPFYLKPWRDSRFETSRGRKKNIDTSNFFNNEEKFTKTLSDHTTSNHGVKTKRRKKINYSFLTAWGFQTKLPFGNIKKQPSFWKPIKKELRKRWKRNILSKTTRIYKVYYNFFSIINRHTTSTKSDNRIDKFGRNYVPGLEEPNNRYGVEIGANDRIIDKLSIGSVFNPDDKVSPEFGNKMKYVIPTNVQKLENKKYLRKNQIGEITKNIYFDRIESYNKFENENEKYGRNEKDKLEQKKKLIEIQRLILRLCRRSIKSIKKWPYFLGILSNGMKRKIKKNYVYFIRSSIRFIIKFRRNFIFFNREIFNNSKFDTFRVIFDQPDQIANQPSDPFVEEARNPETKLNQQNVVPISQAYVFHKMGQIDVINNFDFDYLLRNWTSNSITKRRVTRFLEKQGILFFKEPRNLEEINWKEWLQTFNKYDTSPEMWYGIAPYRWRSGVTHHWKEKKNISFYDFDEQEKFLFFYKQQQIFYRAVMNPSLKQTDKFDKRYKYNILCFSYLDPERKWEVEKLSKLRRKEEETISSSYIHKIIREYRTINYDKKNGNDNYSTVHLDKERNLFFKYDFMSRLTSEFMGKKYVYETGEIDIPNISLIKDRNKKNIRNKKSLRERERHQTIRQWRWGSKNVEKKFKELGDVASLVTLMQNQEDIISLSAKMREDLDLFRLLFCRDTGTNQLTINSEHRLPRVLDDQILIYKMVGTPLKFRNRFERKSDLDIVDESIGHIEFFHNCEGTNINTSSLEDIILPRHRREFKILNCLYLEKASGREANSDKNFSVKNQQNCRELIKSNWILNENRNLIIKRFLWPSFRLEDLACINRFWFNTSNGSRFTMLRIRMYTPGSY</sequence>
<reference evidence="2" key="1">
    <citation type="journal article" date="2016" name="Ann. Bot.">
        <title>Organellar phylogenomics of an emerging model system: Sphagnum (peatmoss).</title>
        <authorList>
            <person name="Shaw A.J."/>
            <person name="Devos N."/>
            <person name="Liu Y."/>
            <person name="Cox C.J."/>
            <person name="Goffinet B."/>
            <person name="Flatberg K.I."/>
            <person name="Shaw B."/>
        </authorList>
    </citation>
    <scope>NUCLEOTIDE SEQUENCE</scope>
    <source>
        <strain evidence="2">SB4763</strain>
    </source>
</reference>
<proteinExistence type="inferred from homology"/>
<evidence type="ECO:0000256" key="1">
    <source>
        <dbReference type="RuleBase" id="RU364085"/>
    </source>
</evidence>
<feature type="transmembrane region" description="Helical" evidence="1">
    <location>
        <begin position="166"/>
        <end position="187"/>
    </location>
</feature>
<feature type="transmembrane region" description="Helical" evidence="1">
    <location>
        <begin position="12"/>
        <end position="36"/>
    </location>
</feature>
<keyword evidence="1 2" id="KW-0934">Plastid</keyword>
<keyword evidence="1" id="KW-0813">Transport</keyword>
<dbReference type="Pfam" id="PF05758">
    <property type="entry name" value="Ycf1"/>
    <property type="match status" value="3"/>
</dbReference>
<keyword evidence="1" id="KW-1001">Plastid inner membrane</keyword>
<organism evidence="2">
    <name type="scientific">Flatbergium novo-caledoniae</name>
    <dbReference type="NCBI Taxonomy" id="1846179"/>
    <lineage>
        <taxon>Eukaryota</taxon>
        <taxon>Viridiplantae</taxon>
        <taxon>Streptophyta</taxon>
        <taxon>Embryophyta</taxon>
        <taxon>Bryophyta</taxon>
        <taxon>Sphagnophytina</taxon>
        <taxon>Sphagnopsida</taxon>
        <taxon>Sphagnales</taxon>
        <taxon>Flatbergiaceae</taxon>
        <taxon>Flatbergium</taxon>
    </lineage>
</organism>
<feature type="transmembrane region" description="Helical" evidence="1">
    <location>
        <begin position="57"/>
        <end position="80"/>
    </location>
</feature>
<feature type="transmembrane region" description="Helical" evidence="1">
    <location>
        <begin position="86"/>
        <end position="106"/>
    </location>
</feature>
<comment type="function">
    <text evidence="1">Involved in protein precursor import into chloroplasts. May be part of an intermediate translocation complex acting as a protein-conducting channel at the inner envelope.</text>
</comment>
<keyword evidence="1 2" id="KW-0150">Chloroplast</keyword>
<feature type="transmembrane region" description="Helical" evidence="1">
    <location>
        <begin position="208"/>
        <end position="226"/>
    </location>
</feature>
<name>A0A172N7K0_9BRYO</name>
<keyword evidence="1" id="KW-1133">Transmembrane helix</keyword>
<comment type="subunit">
    <text evidence="1">Part of the Tic complex.</text>
</comment>
<protein>
    <recommendedName>
        <fullName evidence="1">Protein TIC 214</fullName>
    </recommendedName>
    <alternativeName>
        <fullName evidence="1">Translocon at the inner envelope membrane of chloroplasts 214</fullName>
    </alternativeName>
</protein>
<dbReference type="GO" id="GO:0009706">
    <property type="term" value="C:chloroplast inner membrane"/>
    <property type="evidence" value="ECO:0007669"/>
    <property type="project" value="UniProtKB-SubCell"/>
</dbReference>